<dbReference type="Pfam" id="PF01997">
    <property type="entry name" value="Translin"/>
    <property type="match status" value="1"/>
</dbReference>
<dbReference type="GO" id="GO:0005634">
    <property type="term" value="C:nucleus"/>
    <property type="evidence" value="ECO:0007669"/>
    <property type="project" value="UniProtKB-SubCell"/>
</dbReference>
<accession>A0A0H5RCI0</accession>
<comment type="subcellular location">
    <subcellularLocation>
        <location evidence="2">Cytoplasm</location>
    </subcellularLocation>
    <subcellularLocation>
        <location evidence="1">Nucleus</location>
    </subcellularLocation>
</comment>
<evidence type="ECO:0000256" key="1">
    <source>
        <dbReference type="ARBA" id="ARBA00004123"/>
    </source>
</evidence>
<dbReference type="Gene3D" id="1.20.58.200">
    <property type="entry name" value="Translin, domain 2"/>
    <property type="match status" value="1"/>
</dbReference>
<dbReference type="InterPro" id="IPR002848">
    <property type="entry name" value="Translin_fam"/>
</dbReference>
<dbReference type="EMBL" id="HACM01010840">
    <property type="protein sequence ID" value="CRZ11282.1"/>
    <property type="molecule type" value="Transcribed_RNA"/>
</dbReference>
<keyword evidence="4" id="KW-0963">Cytoplasm</keyword>
<keyword evidence="5" id="KW-0539">Nucleus</keyword>
<comment type="similarity">
    <text evidence="3">Belongs to the translin family.</text>
</comment>
<organism evidence="6">
    <name type="scientific">Spongospora subterranea</name>
    <dbReference type="NCBI Taxonomy" id="70186"/>
    <lineage>
        <taxon>Eukaryota</taxon>
        <taxon>Sar</taxon>
        <taxon>Rhizaria</taxon>
        <taxon>Endomyxa</taxon>
        <taxon>Phytomyxea</taxon>
        <taxon>Plasmodiophorida</taxon>
        <taxon>Plasmodiophoridae</taxon>
        <taxon>Spongospora</taxon>
    </lineage>
</organism>
<dbReference type="GO" id="GO:0005737">
    <property type="term" value="C:cytoplasm"/>
    <property type="evidence" value="ECO:0007669"/>
    <property type="project" value="UniProtKB-SubCell"/>
</dbReference>
<dbReference type="SUPFAM" id="SSF74784">
    <property type="entry name" value="Translin"/>
    <property type="match status" value="1"/>
</dbReference>
<dbReference type="GO" id="GO:0043565">
    <property type="term" value="F:sequence-specific DNA binding"/>
    <property type="evidence" value="ECO:0007669"/>
    <property type="project" value="InterPro"/>
</dbReference>
<evidence type="ECO:0008006" key="7">
    <source>
        <dbReference type="Google" id="ProtNLM"/>
    </source>
</evidence>
<protein>
    <recommendedName>
        <fullName evidence="7">Translin-associated factor X</fullName>
    </recommendedName>
</protein>
<sequence length="251" mass="28751">MSNCHSALGAQNLQNTFEQYAKQLDDFNTRHESVRNLSREITKESKHSIFLMHRAKPSDMKTILDHAQNCLEKIRAKFGRVGEMMHTESERYRFQKAVSPGYQEYVEAESFHYFLSTNGGLISKKLIWERLCRSCPDICLPPFSTSDYLLGIADLSGEVMRKTVDWALNGDMQAVTNSCIFLQKLLCGIVSLSAEVIKEWPNKVTCFRESTIKVETTLLKLHLKRADFPNLDVTISSEDLCDDRCNKREAI</sequence>
<dbReference type="InterPro" id="IPR016068">
    <property type="entry name" value="Translin_N"/>
</dbReference>
<proteinExistence type="inferred from homology"/>
<dbReference type="Gene3D" id="1.20.58.190">
    <property type="entry name" value="Translin, domain 1"/>
    <property type="match status" value="1"/>
</dbReference>
<dbReference type="CDD" id="cd14820">
    <property type="entry name" value="TRAX"/>
    <property type="match status" value="1"/>
</dbReference>
<evidence type="ECO:0000256" key="4">
    <source>
        <dbReference type="ARBA" id="ARBA00022490"/>
    </source>
</evidence>
<evidence type="ECO:0000256" key="2">
    <source>
        <dbReference type="ARBA" id="ARBA00004496"/>
    </source>
</evidence>
<evidence type="ECO:0000313" key="6">
    <source>
        <dbReference type="EMBL" id="CRZ11282.1"/>
    </source>
</evidence>
<reference evidence="6" key="1">
    <citation type="submission" date="2015-04" db="EMBL/GenBank/DDBJ databases">
        <title>The genome sequence of the plant pathogenic Rhizarian Plasmodiophora brassicae reveals insights in its biotrophic life cycle and the origin of chitin synthesis.</title>
        <authorList>
            <person name="Schwelm A."/>
            <person name="Fogelqvist J."/>
            <person name="Knaust A."/>
            <person name="Julke S."/>
            <person name="Lilja T."/>
            <person name="Dhandapani V."/>
            <person name="Bonilla-Rosso G."/>
            <person name="Karlsson M."/>
            <person name="Shevchenko A."/>
            <person name="Choi S.R."/>
            <person name="Kim H.G."/>
            <person name="Park J.Y."/>
            <person name="Lim Y.P."/>
            <person name="Ludwig-Muller J."/>
            <person name="Dixelius C."/>
        </authorList>
    </citation>
    <scope>NUCLEOTIDE SEQUENCE</scope>
    <source>
        <tissue evidence="6">Potato root galls</tissue>
    </source>
</reference>
<dbReference type="AlphaFoldDB" id="A0A0H5RCI0"/>
<evidence type="ECO:0000256" key="5">
    <source>
        <dbReference type="ARBA" id="ARBA00023242"/>
    </source>
</evidence>
<name>A0A0H5RCI0_9EUKA</name>
<dbReference type="PANTHER" id="PTHR10741">
    <property type="entry name" value="TRANSLIN AND TRANSLIN ASSOCIATED PROTEIN X"/>
    <property type="match status" value="1"/>
</dbReference>
<dbReference type="InterPro" id="IPR036081">
    <property type="entry name" value="Translin_sf"/>
</dbReference>
<dbReference type="InterPro" id="IPR016069">
    <property type="entry name" value="Translin_C"/>
</dbReference>
<evidence type="ECO:0000256" key="3">
    <source>
        <dbReference type="ARBA" id="ARBA00005902"/>
    </source>
</evidence>